<sequence length="612" mass="66022">MAGIGDENPLNSDINLVHCESQSSQEPATASTPKLDAVSQSLLDLEFNQTGESIGFNEDDTQIAEQTNQTAGATVMVVDEQQQAVGDNDDSDRDTVGDEHCCSDFGNDADDDVSERLPQADDNIAPALYTASSIDSLDLLAAVNRPQLRQQEDPSSLSSTVDHYLAARLAGDESSEDFSDLVPNSSDKFGFSDSESLSSSLLDSAVGGASGEGSSTSICGVCSKKVYPMEMVTTNGVAYHKFCCKCSKCNRVLSVGNFGVLSGALYCQVHYTDAVRLQDAPLDKKSANLDNSEPPETADPIRGRLKRRTSQADELPPPGISKNILNFFHGLEQQSSVQKQQKLPPVPQQQQQQSAVGNNRLSVCTDESTTPKLVSPTSPAPPVAVTAVVLEPLEALKDDQPAADDPSNKDCLPEQGTAKALLNLWRQKEAAGTLGGLASNKPAADLRGGGRRGSLVKSLGSAATTDVVKPISISRSASNVCRPKPTEIALPPEQQHQQQQQKQQQQQQQQQDEKLDDSPEDQSELPPANNTKSMLRLWRQKFDQSRDSARTSSDTEARLRFGQRSFRQPKFEVRDDPADSGEVDGQRLLEARGRGELPPEGMAKNLRALFSN</sequence>
<proteinExistence type="predicted"/>
<keyword evidence="2 4" id="KW-0862">Zinc</keyword>
<feature type="region of interest" description="Disordered" evidence="5">
    <location>
        <begin position="435"/>
        <end position="463"/>
    </location>
</feature>
<feature type="region of interest" description="Disordered" evidence="5">
    <location>
        <begin position="336"/>
        <end position="357"/>
    </location>
</feature>
<dbReference type="InterPro" id="IPR001781">
    <property type="entry name" value="Znf_LIM"/>
</dbReference>
<feature type="region of interest" description="Disordered" evidence="5">
    <location>
        <begin position="285"/>
        <end position="319"/>
    </location>
</feature>
<dbReference type="PROSITE" id="PS50023">
    <property type="entry name" value="LIM_DOMAIN_2"/>
    <property type="match status" value="1"/>
</dbReference>
<evidence type="ECO:0000256" key="1">
    <source>
        <dbReference type="ARBA" id="ARBA00022723"/>
    </source>
</evidence>
<feature type="compositionally biased region" description="Basic and acidic residues" evidence="5">
    <location>
        <begin position="540"/>
        <end position="559"/>
    </location>
</feature>
<dbReference type="EMBL" id="NIVC01000415">
    <property type="protein sequence ID" value="PAA83551.1"/>
    <property type="molecule type" value="Genomic_DNA"/>
</dbReference>
<dbReference type="STRING" id="282301.A0A267GBZ8"/>
<evidence type="ECO:0000313" key="8">
    <source>
        <dbReference type="Proteomes" id="UP000215902"/>
    </source>
</evidence>
<dbReference type="SUPFAM" id="SSF57716">
    <property type="entry name" value="Glucocorticoid receptor-like (DNA-binding domain)"/>
    <property type="match status" value="2"/>
</dbReference>
<evidence type="ECO:0000256" key="2">
    <source>
        <dbReference type="ARBA" id="ARBA00022833"/>
    </source>
</evidence>
<evidence type="ECO:0000256" key="5">
    <source>
        <dbReference type="SAM" id="MobiDB-lite"/>
    </source>
</evidence>
<evidence type="ECO:0000313" key="7">
    <source>
        <dbReference type="EMBL" id="PAA83551.1"/>
    </source>
</evidence>
<keyword evidence="8" id="KW-1185">Reference proteome</keyword>
<keyword evidence="1 4" id="KW-0479">Metal-binding</keyword>
<name>A0A267GBZ8_9PLAT</name>
<dbReference type="Pfam" id="PF00412">
    <property type="entry name" value="LIM"/>
    <property type="match status" value="1"/>
</dbReference>
<keyword evidence="3 4" id="KW-0440">LIM domain</keyword>
<feature type="compositionally biased region" description="Low complexity" evidence="5">
    <location>
        <begin position="494"/>
        <end position="510"/>
    </location>
</feature>
<comment type="caution">
    <text evidence="7">The sequence shown here is derived from an EMBL/GenBank/DDBJ whole genome shotgun (WGS) entry which is preliminary data.</text>
</comment>
<evidence type="ECO:0000256" key="3">
    <source>
        <dbReference type="ARBA" id="ARBA00023038"/>
    </source>
</evidence>
<dbReference type="PANTHER" id="PTHR24206">
    <property type="entry name" value="OS06G0237300 PROTEIN"/>
    <property type="match status" value="1"/>
</dbReference>
<reference evidence="7 8" key="1">
    <citation type="submission" date="2017-06" db="EMBL/GenBank/DDBJ databases">
        <title>A platform for efficient transgenesis in Macrostomum lignano, a flatworm model organism for stem cell research.</title>
        <authorList>
            <person name="Berezikov E."/>
        </authorList>
    </citation>
    <scope>NUCLEOTIDE SEQUENCE [LARGE SCALE GENOMIC DNA]</scope>
    <source>
        <strain evidence="7">DV1</strain>
        <tissue evidence="7">Whole organism</tissue>
    </source>
</reference>
<feature type="compositionally biased region" description="Low complexity" evidence="5">
    <location>
        <begin position="337"/>
        <end position="353"/>
    </location>
</feature>
<dbReference type="AlphaFoldDB" id="A0A267GBZ8"/>
<dbReference type="OrthoDB" id="6232656at2759"/>
<evidence type="ECO:0000256" key="4">
    <source>
        <dbReference type="PROSITE-ProRule" id="PRU00125"/>
    </source>
</evidence>
<feature type="region of interest" description="Disordered" evidence="5">
    <location>
        <begin position="84"/>
        <end position="115"/>
    </location>
</feature>
<feature type="compositionally biased region" description="Basic and acidic residues" evidence="5">
    <location>
        <begin position="93"/>
        <end position="102"/>
    </location>
</feature>
<feature type="domain" description="LIM zinc-binding" evidence="6">
    <location>
        <begin position="217"/>
        <end position="277"/>
    </location>
</feature>
<evidence type="ECO:0000259" key="6">
    <source>
        <dbReference type="PROSITE" id="PS50023"/>
    </source>
</evidence>
<dbReference type="Gene3D" id="2.10.110.10">
    <property type="entry name" value="Cysteine Rich Protein"/>
    <property type="match status" value="1"/>
</dbReference>
<gene>
    <name evidence="7" type="ORF">BOX15_Mlig018151g2</name>
</gene>
<dbReference type="PROSITE" id="PS00478">
    <property type="entry name" value="LIM_DOMAIN_1"/>
    <property type="match status" value="1"/>
</dbReference>
<dbReference type="SMART" id="SM00132">
    <property type="entry name" value="LIM"/>
    <property type="match status" value="1"/>
</dbReference>
<dbReference type="CDD" id="cd09358">
    <property type="entry name" value="LIM_Mical_like"/>
    <property type="match status" value="1"/>
</dbReference>
<dbReference type="Proteomes" id="UP000215902">
    <property type="component" value="Unassembled WGS sequence"/>
</dbReference>
<protein>
    <recommendedName>
        <fullName evidence="6">LIM zinc-binding domain-containing protein</fullName>
    </recommendedName>
</protein>
<accession>A0A267GBZ8</accession>
<feature type="region of interest" description="Disordered" evidence="5">
    <location>
        <begin position="476"/>
        <end position="584"/>
    </location>
</feature>
<organism evidence="7 8">
    <name type="scientific">Macrostomum lignano</name>
    <dbReference type="NCBI Taxonomy" id="282301"/>
    <lineage>
        <taxon>Eukaryota</taxon>
        <taxon>Metazoa</taxon>
        <taxon>Spiralia</taxon>
        <taxon>Lophotrochozoa</taxon>
        <taxon>Platyhelminthes</taxon>
        <taxon>Rhabditophora</taxon>
        <taxon>Macrostomorpha</taxon>
        <taxon>Macrostomida</taxon>
        <taxon>Macrostomidae</taxon>
        <taxon>Macrostomum</taxon>
    </lineage>
</organism>
<dbReference type="GO" id="GO:0046872">
    <property type="term" value="F:metal ion binding"/>
    <property type="evidence" value="ECO:0007669"/>
    <property type="project" value="UniProtKB-KW"/>
</dbReference>